<reference evidence="10" key="2">
    <citation type="journal article" date="2018" name="Plant J.">
        <title>The Sorghum bicolor reference genome: improved assembly, gene annotations, a transcriptome atlas, and signatures of genome organization.</title>
        <authorList>
            <person name="McCormick R.F."/>
            <person name="Truong S.K."/>
            <person name="Sreedasyam A."/>
            <person name="Jenkins J."/>
            <person name="Shu S."/>
            <person name="Sims D."/>
            <person name="Kennedy M."/>
            <person name="Amirebrahimi M."/>
            <person name="Weers B.D."/>
            <person name="McKinley B."/>
            <person name="Mattison A."/>
            <person name="Morishige D.T."/>
            <person name="Grimwood J."/>
            <person name="Schmutz J."/>
            <person name="Mullet J.E."/>
        </authorList>
    </citation>
    <scope>NUCLEOTIDE SEQUENCE [LARGE SCALE GENOMIC DNA]</scope>
    <source>
        <strain evidence="10">cv. BTx623</strain>
    </source>
</reference>
<feature type="transmembrane region" description="Helical" evidence="8">
    <location>
        <begin position="12"/>
        <end position="31"/>
    </location>
</feature>
<dbReference type="OMA" id="VAWACVT"/>
<dbReference type="InterPro" id="IPR004776">
    <property type="entry name" value="Mem_transp_PIN-like"/>
</dbReference>
<dbReference type="Proteomes" id="UP000000768">
    <property type="component" value="Chromosome 2"/>
</dbReference>
<keyword evidence="6 8" id="KW-0472">Membrane</keyword>
<keyword evidence="3 8" id="KW-0813">Transport</keyword>
<keyword evidence="10" id="KW-1185">Reference proteome</keyword>
<evidence type="ECO:0000256" key="6">
    <source>
        <dbReference type="ARBA" id="ARBA00023136"/>
    </source>
</evidence>
<evidence type="ECO:0000256" key="8">
    <source>
        <dbReference type="RuleBase" id="RU362108"/>
    </source>
</evidence>
<dbReference type="OrthoDB" id="2133778at2759"/>
<dbReference type="InParanoid" id="A0A1B6QDI1"/>
<keyword evidence="4 8" id="KW-0812">Transmembrane</keyword>
<dbReference type="GO" id="GO:0010329">
    <property type="term" value="F:auxin efflux transmembrane transporter activity"/>
    <property type="evidence" value="ECO:0000318"/>
    <property type="project" value="GO_Central"/>
</dbReference>
<gene>
    <name evidence="9" type="ORF">SORBI_3002G257001</name>
</gene>
<feature type="transmembrane region" description="Helical" evidence="8">
    <location>
        <begin position="347"/>
        <end position="369"/>
    </location>
</feature>
<dbReference type="eggNOG" id="ENOG502QS1X">
    <property type="taxonomic scope" value="Eukaryota"/>
</dbReference>
<comment type="function">
    <text evidence="8">May act as a component of the auxin efflux carrier.</text>
</comment>
<reference evidence="9 10" key="1">
    <citation type="journal article" date="2009" name="Nature">
        <title>The Sorghum bicolor genome and the diversification of grasses.</title>
        <authorList>
            <person name="Paterson A.H."/>
            <person name="Bowers J.E."/>
            <person name="Bruggmann R."/>
            <person name="Dubchak I."/>
            <person name="Grimwood J."/>
            <person name="Gundlach H."/>
            <person name="Haberer G."/>
            <person name="Hellsten U."/>
            <person name="Mitros T."/>
            <person name="Poliakov A."/>
            <person name="Schmutz J."/>
            <person name="Spannagl M."/>
            <person name="Tang H."/>
            <person name="Wang X."/>
            <person name="Wicker T."/>
            <person name="Bharti A.K."/>
            <person name="Chapman J."/>
            <person name="Feltus F.A."/>
            <person name="Gowik U."/>
            <person name="Grigoriev I.V."/>
            <person name="Lyons E."/>
            <person name="Maher C.A."/>
            <person name="Martis M."/>
            <person name="Narechania A."/>
            <person name="Otillar R.P."/>
            <person name="Penning B.W."/>
            <person name="Salamov A.A."/>
            <person name="Wang Y."/>
            <person name="Zhang L."/>
            <person name="Carpita N.C."/>
            <person name="Freeling M."/>
            <person name="Gingle A.R."/>
            <person name="Hash C.T."/>
            <person name="Keller B."/>
            <person name="Klein P."/>
            <person name="Kresovich S."/>
            <person name="McCann M.C."/>
            <person name="Ming R."/>
            <person name="Peterson D.G."/>
            <person name="Mehboob-ur-Rahman"/>
            <person name="Ware D."/>
            <person name="Westhoff P."/>
            <person name="Mayer K.F."/>
            <person name="Messing J."/>
            <person name="Rokhsar D.S."/>
        </authorList>
    </citation>
    <scope>NUCLEOTIDE SEQUENCE [LARGE SCALE GENOMIC DNA]</scope>
    <source>
        <strain evidence="10">cv. BTx623</strain>
    </source>
</reference>
<dbReference type="GO" id="GO:0009926">
    <property type="term" value="P:auxin polar transport"/>
    <property type="evidence" value="ECO:0000318"/>
    <property type="project" value="GO_Central"/>
</dbReference>
<feature type="transmembrane region" description="Helical" evidence="8">
    <location>
        <begin position="286"/>
        <end position="310"/>
    </location>
</feature>
<dbReference type="GO" id="GO:0009734">
    <property type="term" value="P:auxin-activated signaling pathway"/>
    <property type="evidence" value="ECO:0007669"/>
    <property type="project" value="UniProtKB-UniRule"/>
</dbReference>
<proteinExistence type="inferred from homology"/>
<feature type="transmembrane region" description="Helical" evidence="8">
    <location>
        <begin position="43"/>
        <end position="61"/>
    </location>
</feature>
<dbReference type="Gramene" id="KXG35972">
    <property type="protein sequence ID" value="KXG35972"/>
    <property type="gene ID" value="SORBI_3002G257001"/>
</dbReference>
<evidence type="ECO:0000256" key="3">
    <source>
        <dbReference type="ARBA" id="ARBA00022448"/>
    </source>
</evidence>
<accession>A0A1B6QDI1</accession>
<comment type="caution">
    <text evidence="8">Lacks conserved residue(s) required for the propagation of feature annotation.</text>
</comment>
<dbReference type="FunCoup" id="A0A1B6QDI1">
    <property type="interactions" value="9"/>
</dbReference>
<feature type="transmembrane region" description="Helical" evidence="8">
    <location>
        <begin position="255"/>
        <end position="274"/>
    </location>
</feature>
<dbReference type="KEGG" id="sbi:8054779"/>
<evidence type="ECO:0000256" key="7">
    <source>
        <dbReference type="ARBA" id="ARBA00023294"/>
    </source>
</evidence>
<keyword evidence="5 8" id="KW-1133">Transmembrane helix</keyword>
<dbReference type="AlphaFoldDB" id="A0A1B6QDI1"/>
<feature type="transmembrane region" description="Helical" evidence="8">
    <location>
        <begin position="225"/>
        <end position="243"/>
    </location>
</feature>
<comment type="subcellular location">
    <subcellularLocation>
        <location evidence="1 8">Membrane</location>
        <topology evidence="1 8">Multi-pass membrane protein</topology>
    </subcellularLocation>
</comment>
<dbReference type="NCBIfam" id="TIGR00946">
    <property type="entry name" value="2a69"/>
    <property type="match status" value="1"/>
</dbReference>
<evidence type="ECO:0000313" key="9">
    <source>
        <dbReference type="EMBL" id="KXG35972.2"/>
    </source>
</evidence>
<evidence type="ECO:0000256" key="5">
    <source>
        <dbReference type="ARBA" id="ARBA00022989"/>
    </source>
</evidence>
<comment type="similarity">
    <text evidence="2 8">Belongs to the auxin efflux carrier (TC 2.A.69.1) family.</text>
</comment>
<dbReference type="PANTHER" id="PTHR31752">
    <property type="entry name" value="AUXIN EFFLUX CARRIER COMPONENT 1B-RELATED"/>
    <property type="match status" value="1"/>
</dbReference>
<feature type="transmembrane region" description="Helical" evidence="8">
    <location>
        <begin position="112"/>
        <end position="134"/>
    </location>
</feature>
<dbReference type="EMBL" id="CM000761">
    <property type="protein sequence ID" value="KXG35972.2"/>
    <property type="molecule type" value="Genomic_DNA"/>
</dbReference>
<organism evidence="9 10">
    <name type="scientific">Sorghum bicolor</name>
    <name type="common">Sorghum</name>
    <name type="synonym">Sorghum vulgare</name>
    <dbReference type="NCBI Taxonomy" id="4558"/>
    <lineage>
        <taxon>Eukaryota</taxon>
        <taxon>Viridiplantae</taxon>
        <taxon>Streptophyta</taxon>
        <taxon>Embryophyta</taxon>
        <taxon>Tracheophyta</taxon>
        <taxon>Spermatophyta</taxon>
        <taxon>Magnoliopsida</taxon>
        <taxon>Liliopsida</taxon>
        <taxon>Poales</taxon>
        <taxon>Poaceae</taxon>
        <taxon>PACMAD clade</taxon>
        <taxon>Panicoideae</taxon>
        <taxon>Andropogonodae</taxon>
        <taxon>Andropogoneae</taxon>
        <taxon>Sorghinae</taxon>
        <taxon>Sorghum</taxon>
    </lineage>
</organism>
<protein>
    <recommendedName>
        <fullName evidence="8">Auxin efflux carrier component</fullName>
    </recommendedName>
</protein>
<evidence type="ECO:0000313" key="10">
    <source>
        <dbReference type="Proteomes" id="UP000000768"/>
    </source>
</evidence>
<dbReference type="GO" id="GO:0005886">
    <property type="term" value="C:plasma membrane"/>
    <property type="evidence" value="ECO:0000318"/>
    <property type="project" value="GO_Central"/>
</dbReference>
<evidence type="ECO:0000256" key="4">
    <source>
        <dbReference type="ARBA" id="ARBA00022692"/>
    </source>
</evidence>
<dbReference type="InterPro" id="IPR051107">
    <property type="entry name" value="Auxin_Efflux_Carrier"/>
</dbReference>
<dbReference type="PANTHER" id="PTHR31752:SF15">
    <property type="entry name" value="AUXIN EFFLUX CARRIER COMPONENT 5B-RELATED"/>
    <property type="match status" value="1"/>
</dbReference>
<sequence>MMIGWGDVYKVVAAMAPLYFALGLGYGSVRWWKMFTPDQCDAINRLVSYFAVPFFAFDFASRIDPFSLSYRVLAADALSKLAVALALAAWATAAAAAAAARPGGGKGKDRALSWCITVFSLATLNNTLVVGVPLLDAMYGKWARDLIVQISVVQFIVYFPALLLALEARRAGKMAAAAAVEPAGDDVDESGGGGSGGEITAAHQSSSFWPLVRAVGTKVARNPNIYAGILGVSWACVTNRWHIETPSIIEGSVLVMSKTGVGLAMFSMGLFMALQEKIIVCGAGPTMLGMALRFVAGPAATAAGAVALGLRGDVLRLAVMQAALPQSITTFVFAREYGLHADVLSTAVIFGTLASLPVLIVYYIVLGLIRC</sequence>
<dbReference type="Pfam" id="PF03547">
    <property type="entry name" value="Mem_trans"/>
    <property type="match status" value="1"/>
</dbReference>
<keyword evidence="7 8" id="KW-0927">Auxin signaling pathway</keyword>
<feature type="transmembrane region" description="Helical" evidence="8">
    <location>
        <begin position="81"/>
        <end position="100"/>
    </location>
</feature>
<feature type="transmembrane region" description="Helical" evidence="8">
    <location>
        <begin position="146"/>
        <end position="166"/>
    </location>
</feature>
<dbReference type="GO" id="GO:0005783">
    <property type="term" value="C:endoplasmic reticulum"/>
    <property type="evidence" value="ECO:0000318"/>
    <property type="project" value="GO_Central"/>
</dbReference>
<name>A0A1B6QDI1_SORBI</name>
<dbReference type="InterPro" id="IPR014024">
    <property type="entry name" value="Auxin_eff_plant"/>
</dbReference>
<evidence type="ECO:0000256" key="1">
    <source>
        <dbReference type="ARBA" id="ARBA00004141"/>
    </source>
</evidence>
<evidence type="ECO:0000256" key="2">
    <source>
        <dbReference type="ARBA" id="ARBA00009177"/>
    </source>
</evidence>
<dbReference type="GO" id="GO:0010315">
    <property type="term" value="P:auxin export across the plasma membrane"/>
    <property type="evidence" value="ECO:0000318"/>
    <property type="project" value="GO_Central"/>
</dbReference>